<evidence type="ECO:0000259" key="4">
    <source>
        <dbReference type="SMART" id="SM00563"/>
    </source>
</evidence>
<evidence type="ECO:0000313" key="5">
    <source>
        <dbReference type="EMBL" id="RUL76062.1"/>
    </source>
</evidence>
<evidence type="ECO:0000256" key="3">
    <source>
        <dbReference type="ARBA" id="ARBA00023315"/>
    </source>
</evidence>
<dbReference type="InterPro" id="IPR002123">
    <property type="entry name" value="Plipid/glycerol_acylTrfase"/>
</dbReference>
<organism evidence="5 6">
    <name type="scientific">Dyella choica</name>
    <dbReference type="NCBI Taxonomy" id="1927959"/>
    <lineage>
        <taxon>Bacteria</taxon>
        <taxon>Pseudomonadati</taxon>
        <taxon>Pseudomonadota</taxon>
        <taxon>Gammaproteobacteria</taxon>
        <taxon>Lysobacterales</taxon>
        <taxon>Rhodanobacteraceae</taxon>
        <taxon>Dyella</taxon>
    </lineage>
</organism>
<evidence type="ECO:0000256" key="1">
    <source>
        <dbReference type="ARBA" id="ARBA00005189"/>
    </source>
</evidence>
<feature type="domain" description="Phospholipid/glycerol acyltransferase" evidence="4">
    <location>
        <begin position="47"/>
        <end position="159"/>
    </location>
</feature>
<comment type="caution">
    <text evidence="5">The sequence shown here is derived from an EMBL/GenBank/DDBJ whole genome shotgun (WGS) entry which is preliminary data.</text>
</comment>
<reference evidence="5 6" key="1">
    <citation type="submission" date="2018-12" db="EMBL/GenBank/DDBJ databases">
        <title>Dyella dinghuensis sp. nov. DHOA06 and Dyella choica sp. nov. 4M-K27, isolated from forest soil.</title>
        <authorList>
            <person name="Qiu L.-H."/>
            <person name="Gao Z.-H."/>
        </authorList>
    </citation>
    <scope>NUCLEOTIDE SEQUENCE [LARGE SCALE GENOMIC DNA]</scope>
    <source>
        <strain evidence="5 6">4M-K27</strain>
    </source>
</reference>
<dbReference type="Proteomes" id="UP000274358">
    <property type="component" value="Unassembled WGS sequence"/>
</dbReference>
<accession>A0A3S0Q4Y1</accession>
<sequence>MSDPILPAVPPQAPRLNSRFWPWLMRALLRLSGWRLLGQLPDQPKLILIGAPHSSYWDGVWGLMMKIGLGVNINIMIKREVLEGPLGVILRPIGMIAINRKAALNVVGQMVKRFNERERMWLGITPEGTRKHVMHWKSGFLRIAHEANVPIQPIFIDYPSKTFTLGPLVWTSDDPDADMLAIRALFRPYRGKHRNTETA</sequence>
<proteinExistence type="predicted"/>
<keyword evidence="2 5" id="KW-0808">Transferase</keyword>
<evidence type="ECO:0000256" key="2">
    <source>
        <dbReference type="ARBA" id="ARBA00022679"/>
    </source>
</evidence>
<comment type="pathway">
    <text evidence="1">Lipid metabolism.</text>
</comment>
<dbReference type="PANTHER" id="PTHR10434:SF9">
    <property type="entry name" value="PHOSPHOLIPID_GLYCEROL ACYLTRANSFERASE DOMAIN-CONTAINING PROTEIN"/>
    <property type="match status" value="1"/>
</dbReference>
<gene>
    <name evidence="5" type="ORF">EKH80_10120</name>
</gene>
<protein>
    <submittedName>
        <fullName evidence="5">Acyltransferase</fullName>
    </submittedName>
</protein>
<dbReference type="SMART" id="SM00563">
    <property type="entry name" value="PlsC"/>
    <property type="match status" value="1"/>
</dbReference>
<dbReference type="RefSeq" id="WP_126684626.1">
    <property type="nucleotide sequence ID" value="NZ_RYYV01000006.1"/>
</dbReference>
<dbReference type="PANTHER" id="PTHR10434">
    <property type="entry name" value="1-ACYL-SN-GLYCEROL-3-PHOSPHATE ACYLTRANSFERASE"/>
    <property type="match status" value="1"/>
</dbReference>
<dbReference type="OrthoDB" id="9796839at2"/>
<keyword evidence="3 5" id="KW-0012">Acyltransferase</keyword>
<dbReference type="Pfam" id="PF01553">
    <property type="entry name" value="Acyltransferase"/>
    <property type="match status" value="1"/>
</dbReference>
<evidence type="ECO:0000313" key="6">
    <source>
        <dbReference type="Proteomes" id="UP000274358"/>
    </source>
</evidence>
<keyword evidence="6" id="KW-1185">Reference proteome</keyword>
<dbReference type="AlphaFoldDB" id="A0A3S0Q4Y1"/>
<dbReference type="EMBL" id="RYYV01000006">
    <property type="protein sequence ID" value="RUL76062.1"/>
    <property type="molecule type" value="Genomic_DNA"/>
</dbReference>
<name>A0A3S0Q4Y1_9GAMM</name>
<dbReference type="SUPFAM" id="SSF69593">
    <property type="entry name" value="Glycerol-3-phosphate (1)-acyltransferase"/>
    <property type="match status" value="1"/>
</dbReference>
<dbReference type="GO" id="GO:0003841">
    <property type="term" value="F:1-acylglycerol-3-phosphate O-acyltransferase activity"/>
    <property type="evidence" value="ECO:0007669"/>
    <property type="project" value="TreeGrafter"/>
</dbReference>
<dbReference type="GO" id="GO:0006654">
    <property type="term" value="P:phosphatidic acid biosynthetic process"/>
    <property type="evidence" value="ECO:0007669"/>
    <property type="project" value="TreeGrafter"/>
</dbReference>